<evidence type="ECO:0000313" key="2">
    <source>
        <dbReference type="EMBL" id="HJA02673.1"/>
    </source>
</evidence>
<keyword evidence="1" id="KW-1133">Transmembrane helix</keyword>
<reference evidence="2" key="2">
    <citation type="submission" date="2021-04" db="EMBL/GenBank/DDBJ databases">
        <authorList>
            <person name="Gilroy R."/>
        </authorList>
    </citation>
    <scope>NUCLEOTIDE SEQUENCE</scope>
    <source>
        <strain evidence="2">CHK156-179</strain>
    </source>
</reference>
<dbReference type="AlphaFoldDB" id="A0A9D2KGY5"/>
<name>A0A9D2KGY5_9FIRM</name>
<evidence type="ECO:0000256" key="1">
    <source>
        <dbReference type="SAM" id="Phobius"/>
    </source>
</evidence>
<proteinExistence type="predicted"/>
<evidence type="ECO:0000313" key="3">
    <source>
        <dbReference type="Proteomes" id="UP000824221"/>
    </source>
</evidence>
<sequence length="81" mass="8340">MQHLFSGAQLHAASLTGTGLIVTLVLAAIILAAAVFAVISIVKRRHKKGGCHGCGGSCSSCGMSCPVKRESRSEDTDGKNK</sequence>
<accession>A0A9D2KGY5</accession>
<organism evidence="2 3">
    <name type="scientific">Candidatus Gallimonas gallistercoris</name>
    <dbReference type="NCBI Taxonomy" id="2838602"/>
    <lineage>
        <taxon>Bacteria</taxon>
        <taxon>Bacillati</taxon>
        <taxon>Bacillota</taxon>
        <taxon>Clostridia</taxon>
        <taxon>Candidatus Gallimonas</taxon>
    </lineage>
</organism>
<reference evidence="2" key="1">
    <citation type="journal article" date="2021" name="PeerJ">
        <title>Extensive microbial diversity within the chicken gut microbiome revealed by metagenomics and culture.</title>
        <authorList>
            <person name="Gilroy R."/>
            <person name="Ravi A."/>
            <person name="Getino M."/>
            <person name="Pursley I."/>
            <person name="Horton D.L."/>
            <person name="Alikhan N.F."/>
            <person name="Baker D."/>
            <person name="Gharbi K."/>
            <person name="Hall N."/>
            <person name="Watson M."/>
            <person name="Adriaenssens E.M."/>
            <person name="Foster-Nyarko E."/>
            <person name="Jarju S."/>
            <person name="Secka A."/>
            <person name="Antonio M."/>
            <person name="Oren A."/>
            <person name="Chaudhuri R.R."/>
            <person name="La Ragione R."/>
            <person name="Hildebrand F."/>
            <person name="Pallen M.J."/>
        </authorList>
    </citation>
    <scope>NUCLEOTIDE SEQUENCE</scope>
    <source>
        <strain evidence="2">CHK156-179</strain>
    </source>
</reference>
<dbReference type="Pfam" id="PF12669">
    <property type="entry name" value="FeoB_associated"/>
    <property type="match status" value="1"/>
</dbReference>
<dbReference type="Proteomes" id="UP000824221">
    <property type="component" value="Unassembled WGS sequence"/>
</dbReference>
<dbReference type="EMBL" id="DXAJ01000072">
    <property type="protein sequence ID" value="HJA02673.1"/>
    <property type="molecule type" value="Genomic_DNA"/>
</dbReference>
<feature type="transmembrane region" description="Helical" evidence="1">
    <location>
        <begin position="20"/>
        <end position="42"/>
    </location>
</feature>
<protein>
    <submittedName>
        <fullName evidence="2">FeoB-associated Cys-rich membrane protein</fullName>
    </submittedName>
</protein>
<gene>
    <name evidence="2" type="ORF">H9797_04755</name>
</gene>
<keyword evidence="1" id="KW-0472">Membrane</keyword>
<keyword evidence="1" id="KW-0812">Transmembrane</keyword>
<comment type="caution">
    <text evidence="2">The sequence shown here is derived from an EMBL/GenBank/DDBJ whole genome shotgun (WGS) entry which is preliminary data.</text>
</comment>